<gene>
    <name evidence="1" type="ORF">CSUIS_0527</name>
</gene>
<protein>
    <submittedName>
        <fullName evidence="1">Uncharacterized protein</fullName>
    </submittedName>
</protein>
<reference evidence="2" key="1">
    <citation type="journal article" date="2017" name="Genome Biol. Evol.">
        <title>Comparative Genomic Analysis Identifies a Campylobacter Clade Deficient in Selenium Metabolism.</title>
        <authorList>
            <person name="Miller W.G."/>
            <person name="Yee E."/>
            <person name="Lopes B.S."/>
            <person name="Chapman M.H."/>
            <person name="Huynh S."/>
            <person name="Bono J.L."/>
            <person name="Parker C.T."/>
            <person name="Strachan N.J.C."/>
            <person name="Forbes K.J."/>
        </authorList>
    </citation>
    <scope>NUCLEOTIDE SEQUENCE [LARGE SCALE GENOMIC DNA]</scope>
    <source>
        <strain evidence="2">RM6137</strain>
    </source>
</reference>
<sequence length="105" mass="12598">MNLDEIIKRYEIEEQEQIKVAQWLKQYGEPFYYRLNSLLRGIELNLPEIKSLKLNEKSQIVRDKNLEIVFTCETNEIVQNNERVKIKKCIFTKIEIINTKFSNFG</sequence>
<dbReference type="EMBL" id="CP018789">
    <property type="protein sequence ID" value="ARR00354.1"/>
    <property type="molecule type" value="Genomic_DNA"/>
</dbReference>
<evidence type="ECO:0000313" key="2">
    <source>
        <dbReference type="Proteomes" id="UP000194260"/>
    </source>
</evidence>
<proteinExistence type="predicted"/>
<dbReference type="KEGG" id="camy:CSUIS_0527"/>
<dbReference type="AlphaFoldDB" id="A0A1X9SVL5"/>
<dbReference type="Proteomes" id="UP000194260">
    <property type="component" value="Chromosome"/>
</dbReference>
<accession>A0A1X9SVL5</accession>
<evidence type="ECO:0000313" key="1">
    <source>
        <dbReference type="EMBL" id="ARR00354.1"/>
    </source>
</evidence>
<dbReference type="RefSeq" id="WP_086237806.1">
    <property type="nucleotide sequence ID" value="NZ_CP018789.1"/>
</dbReference>
<organism evidence="1 2">
    <name type="scientific">Campylobacter porcelli</name>
    <dbReference type="NCBI Taxonomy" id="1660073"/>
    <lineage>
        <taxon>Bacteria</taxon>
        <taxon>Pseudomonadati</taxon>
        <taxon>Campylobacterota</taxon>
        <taxon>Epsilonproteobacteria</taxon>
        <taxon>Campylobacterales</taxon>
        <taxon>Campylobacteraceae</taxon>
        <taxon>Campylobacter</taxon>
    </lineage>
</organism>
<dbReference type="STRING" id="1660073.CSUIS_0527"/>
<name>A0A1X9SVL5_9BACT</name>